<protein>
    <submittedName>
        <fullName evidence="4">Phosphodiester glycosidase domain-containing protein</fullName>
    </submittedName>
</protein>
<name>A0A914CKC6_9BILA</name>
<dbReference type="Proteomes" id="UP000887540">
    <property type="component" value="Unplaced"/>
</dbReference>
<reference evidence="4" key="1">
    <citation type="submission" date="2022-11" db="UniProtKB">
        <authorList>
            <consortium name="WormBaseParasite"/>
        </authorList>
    </citation>
    <scope>IDENTIFICATION</scope>
</reference>
<feature type="domain" description="Phosphodiester glycosidase" evidence="2">
    <location>
        <begin position="103"/>
        <end position="288"/>
    </location>
</feature>
<sequence>MTSFNFIIFCLIFIYKNFALKNPNFEDLPRYVAVDYDTYSFNPIDNSKLYNYHINGKYRSTGRNYSAYVANFPASKFSFYPSDNNGCQKLIETSNSSVTPPHDCEYATNGAFFAFSGNGSLCIGNLISDGKVWQLPTDGSGTNRANFGLTKDGKAFIGFLDAEIYATHNFTQLITGVGWIVRKGQSYVNKSQDLSGGFITEKAPRTSVGIFKDGSMALVEIDGEEDIKSGPDLFEIAELLVQLGVDSAINIDGGGSSVSVKNGAVISKPTCHDTPEICERAVASITCVRRKLLNS</sequence>
<evidence type="ECO:0000259" key="2">
    <source>
        <dbReference type="Pfam" id="PF09992"/>
    </source>
</evidence>
<dbReference type="AlphaFoldDB" id="A0A914CKC6"/>
<keyword evidence="3" id="KW-1185">Reference proteome</keyword>
<organism evidence="3 4">
    <name type="scientific">Acrobeloides nanus</name>
    <dbReference type="NCBI Taxonomy" id="290746"/>
    <lineage>
        <taxon>Eukaryota</taxon>
        <taxon>Metazoa</taxon>
        <taxon>Ecdysozoa</taxon>
        <taxon>Nematoda</taxon>
        <taxon>Chromadorea</taxon>
        <taxon>Rhabditida</taxon>
        <taxon>Tylenchina</taxon>
        <taxon>Cephalobomorpha</taxon>
        <taxon>Cephaloboidea</taxon>
        <taxon>Cephalobidae</taxon>
        <taxon>Acrobeloides</taxon>
    </lineage>
</organism>
<feature type="chain" id="PRO_5037938998" evidence="1">
    <location>
        <begin position="20"/>
        <end position="295"/>
    </location>
</feature>
<dbReference type="PANTHER" id="PTHR40446:SF2">
    <property type="entry name" value="N-ACETYLGLUCOSAMINE-1-PHOSPHODIESTER ALPHA-N-ACETYLGLUCOSAMINIDASE"/>
    <property type="match status" value="1"/>
</dbReference>
<feature type="signal peptide" evidence="1">
    <location>
        <begin position="1"/>
        <end position="19"/>
    </location>
</feature>
<evidence type="ECO:0000313" key="3">
    <source>
        <dbReference type="Proteomes" id="UP000887540"/>
    </source>
</evidence>
<proteinExistence type="predicted"/>
<dbReference type="PANTHER" id="PTHR40446">
    <property type="entry name" value="N-ACETYLGLUCOSAMINE-1-PHOSPHODIESTER ALPHA-N-ACETYLGLUCOSAMINIDASE"/>
    <property type="match status" value="1"/>
</dbReference>
<dbReference type="WBParaSite" id="ACRNAN_scaffold11250.g31564.t1">
    <property type="protein sequence ID" value="ACRNAN_scaffold11250.g31564.t1"/>
    <property type="gene ID" value="ACRNAN_scaffold11250.g31564"/>
</dbReference>
<dbReference type="Pfam" id="PF09992">
    <property type="entry name" value="NAGPA"/>
    <property type="match status" value="1"/>
</dbReference>
<dbReference type="InterPro" id="IPR018711">
    <property type="entry name" value="NAGPA"/>
</dbReference>
<keyword evidence="1" id="KW-0732">Signal</keyword>
<accession>A0A914CKC6</accession>
<dbReference type="GO" id="GO:0033299">
    <property type="term" value="P:secretion of lysosomal enzymes"/>
    <property type="evidence" value="ECO:0007669"/>
    <property type="project" value="TreeGrafter"/>
</dbReference>
<evidence type="ECO:0000256" key="1">
    <source>
        <dbReference type="SAM" id="SignalP"/>
    </source>
</evidence>
<evidence type="ECO:0000313" key="4">
    <source>
        <dbReference type="WBParaSite" id="ACRNAN_scaffold11250.g31564.t1"/>
    </source>
</evidence>